<dbReference type="AlphaFoldDB" id="A0A4C2ABP8"/>
<sequence>MGCGEACLYLRSDPSAASSFEIKAPMTPPIPGPWCQSQAFCLAQRSCESPPSLPDNADTICDIGFNAGIP</sequence>
<organism evidence="1 2">
    <name type="scientific">Eumeta variegata</name>
    <name type="common">Bagworm moth</name>
    <name type="synonym">Eumeta japonica</name>
    <dbReference type="NCBI Taxonomy" id="151549"/>
    <lineage>
        <taxon>Eukaryota</taxon>
        <taxon>Metazoa</taxon>
        <taxon>Ecdysozoa</taxon>
        <taxon>Arthropoda</taxon>
        <taxon>Hexapoda</taxon>
        <taxon>Insecta</taxon>
        <taxon>Pterygota</taxon>
        <taxon>Neoptera</taxon>
        <taxon>Endopterygota</taxon>
        <taxon>Lepidoptera</taxon>
        <taxon>Glossata</taxon>
        <taxon>Ditrysia</taxon>
        <taxon>Tineoidea</taxon>
        <taxon>Psychidae</taxon>
        <taxon>Oiketicinae</taxon>
        <taxon>Eumeta</taxon>
    </lineage>
</organism>
<comment type="caution">
    <text evidence="1">The sequence shown here is derived from an EMBL/GenBank/DDBJ whole genome shotgun (WGS) entry which is preliminary data.</text>
</comment>
<reference evidence="1 2" key="1">
    <citation type="journal article" date="2019" name="Commun. Biol.">
        <title>The bagworm genome reveals a unique fibroin gene that provides high tensile strength.</title>
        <authorList>
            <person name="Kono N."/>
            <person name="Nakamura H."/>
            <person name="Ohtoshi R."/>
            <person name="Tomita M."/>
            <person name="Numata K."/>
            <person name="Arakawa K."/>
        </authorList>
    </citation>
    <scope>NUCLEOTIDE SEQUENCE [LARGE SCALE GENOMIC DNA]</scope>
</reference>
<gene>
    <name evidence="1" type="ORF">EVAR_98422_1</name>
</gene>
<dbReference type="Proteomes" id="UP000299102">
    <property type="component" value="Unassembled WGS sequence"/>
</dbReference>
<protein>
    <submittedName>
        <fullName evidence="1">Uncharacterized protein</fullName>
    </submittedName>
</protein>
<accession>A0A4C2ABP8</accession>
<evidence type="ECO:0000313" key="2">
    <source>
        <dbReference type="Proteomes" id="UP000299102"/>
    </source>
</evidence>
<name>A0A4C2ABP8_EUMVA</name>
<evidence type="ECO:0000313" key="1">
    <source>
        <dbReference type="EMBL" id="GBP96317.1"/>
    </source>
</evidence>
<proteinExistence type="predicted"/>
<dbReference type="EMBL" id="BGZK01002768">
    <property type="protein sequence ID" value="GBP96317.1"/>
    <property type="molecule type" value="Genomic_DNA"/>
</dbReference>
<keyword evidence="2" id="KW-1185">Reference proteome</keyword>